<reference evidence="4" key="1">
    <citation type="journal article" date="2020" name="bioRxiv">
        <title>A rank-normalized archaeal taxonomy based on genome phylogeny resolves widespread incomplete and uneven classifications.</title>
        <authorList>
            <person name="Rinke C."/>
            <person name="Chuvochina M."/>
            <person name="Mussig A.J."/>
            <person name="Chaumeil P.-A."/>
            <person name="Waite D.W."/>
            <person name="Whitman W.B."/>
            <person name="Parks D.H."/>
            <person name="Hugenholtz P."/>
        </authorList>
    </citation>
    <scope>NUCLEOTIDE SEQUENCE [LARGE SCALE GENOMIC DNA]</scope>
</reference>
<evidence type="ECO:0000313" key="3">
    <source>
        <dbReference type="EMBL" id="HIH10115.1"/>
    </source>
</evidence>
<dbReference type="PANTHER" id="PTHR43318:SF1">
    <property type="entry name" value="POLYSACCHARIDE BIOSYNTHESIS PROTEIN EPSC-RELATED"/>
    <property type="match status" value="1"/>
</dbReference>
<evidence type="ECO:0000313" key="4">
    <source>
        <dbReference type="Proteomes" id="UP000565078"/>
    </source>
</evidence>
<dbReference type="SUPFAM" id="SSF51735">
    <property type="entry name" value="NAD(P)-binding Rossmann-fold domains"/>
    <property type="match status" value="2"/>
</dbReference>
<comment type="similarity">
    <text evidence="1">Belongs to the polysaccharide synthase family.</text>
</comment>
<accession>A0A7J4J149</accession>
<dbReference type="AlphaFoldDB" id="A0A7J4J149"/>
<organism evidence="3 4">
    <name type="scientific">Candidatus Iainarchaeum sp</name>
    <dbReference type="NCBI Taxonomy" id="3101447"/>
    <lineage>
        <taxon>Archaea</taxon>
        <taxon>Candidatus Iainarchaeota</taxon>
        <taxon>Candidatus Iainarchaeia</taxon>
        <taxon>Candidatus Iainarchaeales</taxon>
        <taxon>Candidatus Iainarchaeaceae</taxon>
        <taxon>Candidatus Iainarchaeum</taxon>
    </lineage>
</organism>
<dbReference type="InterPro" id="IPR036291">
    <property type="entry name" value="NAD(P)-bd_dom_sf"/>
</dbReference>
<dbReference type="Pfam" id="PF02719">
    <property type="entry name" value="Polysacc_synt_2"/>
    <property type="match status" value="1"/>
</dbReference>
<sequence>MKKVIIAGCGSAGKLVLAEIKKAGAQDYSVLCFLDDDPSKLGSEYLGIAVRGNISDAARLAKGLGADEIIIAIPSAKGRDIRRIIGECTVEKVGLKILPSLFEIIRGNVQFGQIRPVKAQDLLGRKIASFDPAEVGEIFRGKRVVVTGGAGSIGTELARTISKARPAELYLLDIDENGLYFNLVDLRRESPNAKVEAVVANIRERGRIFRIFKSIKPDIIFHAAASKQVPIVEQNVAEGVKNNIFGTKNVLDAAIANNAERFVFISTDKAVSPSSIMGSTKRVAEWICQDTLSGKPSTKIFIARFGNVFGSKGSVIPLFIKQIEEKREITVTDRKMTRYFMSIEEAVALLLRVCSFDKSGTYFFDMGEQISIYDLGVELIKLYGLIPGIDVQIVETGLRPGEKISEALITKNERQTPTSVGNIMEIISGKGCKDEAICECNKIGQRLREQGELEIAAKLEEITGRLLREGITSIHT</sequence>
<dbReference type="CDD" id="cd05237">
    <property type="entry name" value="UDP_invert_4-6DH_SDR_e"/>
    <property type="match status" value="1"/>
</dbReference>
<dbReference type="InterPro" id="IPR003869">
    <property type="entry name" value="Polysac_CapD-like"/>
</dbReference>
<proteinExistence type="inferred from homology"/>
<dbReference type="Proteomes" id="UP000565078">
    <property type="component" value="Unassembled WGS sequence"/>
</dbReference>
<name>A0A7J4J149_9ARCH</name>
<dbReference type="Gene3D" id="3.40.50.720">
    <property type="entry name" value="NAD(P)-binding Rossmann-like Domain"/>
    <property type="match status" value="2"/>
</dbReference>
<feature type="domain" description="Polysaccharide biosynthesis protein CapD-like" evidence="2">
    <location>
        <begin position="144"/>
        <end position="426"/>
    </location>
</feature>
<comment type="caution">
    <text evidence="3">The sequence shown here is derived from an EMBL/GenBank/DDBJ whole genome shotgun (WGS) entry which is preliminary data.</text>
</comment>
<dbReference type="EMBL" id="DUGC01000088">
    <property type="protein sequence ID" value="HIH10115.1"/>
    <property type="molecule type" value="Genomic_DNA"/>
</dbReference>
<evidence type="ECO:0000256" key="1">
    <source>
        <dbReference type="ARBA" id="ARBA00007430"/>
    </source>
</evidence>
<dbReference type="Pfam" id="PF13727">
    <property type="entry name" value="CoA_binding_3"/>
    <property type="match status" value="1"/>
</dbReference>
<protein>
    <submittedName>
        <fullName evidence="3">Polysaccharide biosynthesis protein</fullName>
    </submittedName>
</protein>
<gene>
    <name evidence="3" type="ORF">HA254_05615</name>
</gene>
<dbReference type="InterPro" id="IPR051203">
    <property type="entry name" value="Polysaccharide_Synthase-Rel"/>
</dbReference>
<dbReference type="PANTHER" id="PTHR43318">
    <property type="entry name" value="UDP-N-ACETYLGLUCOSAMINE 4,6-DEHYDRATASE"/>
    <property type="match status" value="1"/>
</dbReference>
<evidence type="ECO:0000259" key="2">
    <source>
        <dbReference type="Pfam" id="PF02719"/>
    </source>
</evidence>